<dbReference type="EMBL" id="QGGI01000023">
    <property type="protein sequence ID" value="PWJ87553.1"/>
    <property type="molecule type" value="Genomic_DNA"/>
</dbReference>
<dbReference type="AlphaFoldDB" id="A0AA45C4Y7"/>
<comment type="caution">
    <text evidence="1">The sequence shown here is derived from an EMBL/GenBank/DDBJ whole genome shotgun (WGS) entry which is preliminary data.</text>
</comment>
<protein>
    <recommendedName>
        <fullName evidence="3">NAD/GMP synthase domain-containing protein</fullName>
    </recommendedName>
</protein>
<dbReference type="PANTHER" id="PTHR43169:SF2">
    <property type="entry name" value="NAD_GMP SYNTHASE DOMAIN-CONTAINING PROTEIN"/>
    <property type="match status" value="1"/>
</dbReference>
<organism evidence="1 2">
    <name type="scientific">Oceanotoga teriensis</name>
    <dbReference type="NCBI Taxonomy" id="515440"/>
    <lineage>
        <taxon>Bacteria</taxon>
        <taxon>Thermotogati</taxon>
        <taxon>Thermotogota</taxon>
        <taxon>Thermotogae</taxon>
        <taxon>Petrotogales</taxon>
        <taxon>Petrotogaceae</taxon>
        <taxon>Oceanotoga</taxon>
    </lineage>
</organism>
<gene>
    <name evidence="1" type="ORF">C7380_12336</name>
</gene>
<reference evidence="1 2" key="1">
    <citation type="submission" date="2018-05" db="EMBL/GenBank/DDBJ databases">
        <title>Genomic Encyclopedia of Type Strains, Phase IV (KMG-IV): sequencing the most valuable type-strain genomes for metagenomic binning, comparative biology and taxonomic classification.</title>
        <authorList>
            <person name="Goeker M."/>
        </authorList>
    </citation>
    <scope>NUCLEOTIDE SEQUENCE [LARGE SCALE GENOMIC DNA]</scope>
    <source>
        <strain evidence="1 2">DSM 24906</strain>
    </source>
</reference>
<dbReference type="InterPro" id="IPR052188">
    <property type="entry name" value="Ni-pincer_cofactor_biosynth"/>
</dbReference>
<dbReference type="SUPFAM" id="SSF52402">
    <property type="entry name" value="Adenine nucleotide alpha hydrolases-like"/>
    <property type="match status" value="1"/>
</dbReference>
<dbReference type="RefSeq" id="WP_109606257.1">
    <property type="nucleotide sequence ID" value="NZ_JAMHJO010000018.1"/>
</dbReference>
<dbReference type="InterPro" id="IPR014729">
    <property type="entry name" value="Rossmann-like_a/b/a_fold"/>
</dbReference>
<dbReference type="PANTHER" id="PTHR43169">
    <property type="entry name" value="EXSB FAMILY PROTEIN"/>
    <property type="match status" value="1"/>
</dbReference>
<evidence type="ECO:0000313" key="1">
    <source>
        <dbReference type="EMBL" id="PWJ87553.1"/>
    </source>
</evidence>
<dbReference type="Proteomes" id="UP000245921">
    <property type="component" value="Unassembled WGS sequence"/>
</dbReference>
<name>A0AA45C4Y7_9BACT</name>
<accession>A0AA45C4Y7</accession>
<keyword evidence="2" id="KW-1185">Reference proteome</keyword>
<sequence length="321" mass="36596">MNIINKIEEIKNEYKLYAEDKKIYIAFSGGLDSTVAALIARDTFDNSKITLINVCFGAYSYSKGLEAVLSLANQMNLRLFFTQGEKEQENLMYHGPNCNQCTKNIKLGKVKEFVYKGLVVVGSNQSDSWGKLGIKYNDGIYSPLLNLNKKEINEILNFYGFKIPKIGESNFREGCKFKHLLKMAVNNKFHSRADVIANEVLHDILDFYNYERTLGNVKIIGPLSKNIALINVKPIPENSIKKIIIEKISQEETIDEVVFVDKPLKLKVAANPGIINNENSKYWIENGRLAPEFAMPIEVDWNTKSNNNKLWTFSVVDYQFL</sequence>
<proteinExistence type="predicted"/>
<dbReference type="Gene3D" id="3.40.50.620">
    <property type="entry name" value="HUPs"/>
    <property type="match status" value="1"/>
</dbReference>
<evidence type="ECO:0008006" key="3">
    <source>
        <dbReference type="Google" id="ProtNLM"/>
    </source>
</evidence>
<evidence type="ECO:0000313" key="2">
    <source>
        <dbReference type="Proteomes" id="UP000245921"/>
    </source>
</evidence>